<organism evidence="1 2">
    <name type="scientific">Pistacia integerrima</name>
    <dbReference type="NCBI Taxonomy" id="434235"/>
    <lineage>
        <taxon>Eukaryota</taxon>
        <taxon>Viridiplantae</taxon>
        <taxon>Streptophyta</taxon>
        <taxon>Embryophyta</taxon>
        <taxon>Tracheophyta</taxon>
        <taxon>Spermatophyta</taxon>
        <taxon>Magnoliopsida</taxon>
        <taxon>eudicotyledons</taxon>
        <taxon>Gunneridae</taxon>
        <taxon>Pentapetalae</taxon>
        <taxon>rosids</taxon>
        <taxon>malvids</taxon>
        <taxon>Sapindales</taxon>
        <taxon>Anacardiaceae</taxon>
        <taxon>Pistacia</taxon>
    </lineage>
</organism>
<reference evidence="2" key="1">
    <citation type="journal article" date="2023" name="G3 (Bethesda)">
        <title>Genome assembly and association tests identify interacting loci associated with vigor, precocity, and sex in interspecific pistachio rootstocks.</title>
        <authorList>
            <person name="Palmer W."/>
            <person name="Jacygrad E."/>
            <person name="Sagayaradj S."/>
            <person name="Cavanaugh K."/>
            <person name="Han R."/>
            <person name="Bertier L."/>
            <person name="Beede B."/>
            <person name="Kafkas S."/>
            <person name="Golino D."/>
            <person name="Preece J."/>
            <person name="Michelmore R."/>
        </authorList>
    </citation>
    <scope>NUCLEOTIDE SEQUENCE [LARGE SCALE GENOMIC DNA]</scope>
</reference>
<keyword evidence="2" id="KW-1185">Reference proteome</keyword>
<comment type="caution">
    <text evidence="1">The sequence shown here is derived from an EMBL/GenBank/DDBJ whole genome shotgun (WGS) entry which is preliminary data.</text>
</comment>
<protein>
    <submittedName>
        <fullName evidence="1">Uncharacterized protein</fullName>
    </submittedName>
</protein>
<evidence type="ECO:0000313" key="2">
    <source>
        <dbReference type="Proteomes" id="UP001163603"/>
    </source>
</evidence>
<dbReference type="Proteomes" id="UP001163603">
    <property type="component" value="Chromosome 12"/>
</dbReference>
<sequence>MNNKYSRWSSIWSCFLRLFYKVNSFWIHLCYFVSISFVGYLALRLSKPRSAPYFRPKNLDLFFTSVSAMTNSSMSTVEMEVFSNFQLIVMIILMSLGEEVFMSWLELHIKSKIPRNKSIENDKIELGLASFSSPENENSNSNTTSSEKNSKHSSSDNPIRILCSVILGYLFVLHVAGISLSLLYIRLVGSAKEVLKTKGLQRLTFSVFIIVSNFSNTGFVPTNENMIVFKKNSGLLWILIPEVLLGKTLYPSCLRLVIWVLYKITRRAEFEYVLRNYKEMGYPHLFSSVHSYFLGATIFGFLFMQFVLFCSLEWNSEAMDGLNFYQKVVGSLFEVVNSRYTGESVFDLSIRSSAVLVLFVVMMYLPPYTLFLPRIYQEKDSGNCKPKENEKKGFVESLILSKLSYLVMAIIIICITERDNIENDPLNFNVLNITIEVISAYGNVGFSTGYSCKRQLKTESSCKDTWYGFVGRWSTGGKLVLIIIMFFGKLKKFNMKGGKSWKLS</sequence>
<accession>A0ACC0XIM2</accession>
<proteinExistence type="predicted"/>
<gene>
    <name evidence="1" type="ORF">Pint_12223</name>
</gene>
<evidence type="ECO:0000313" key="1">
    <source>
        <dbReference type="EMBL" id="KAJ0018229.1"/>
    </source>
</evidence>
<dbReference type="EMBL" id="CM047747">
    <property type="protein sequence ID" value="KAJ0018229.1"/>
    <property type="molecule type" value="Genomic_DNA"/>
</dbReference>
<name>A0ACC0XIM2_9ROSI</name>